<dbReference type="InterPro" id="IPR034733">
    <property type="entry name" value="AcCoA_carboxyl_beta"/>
</dbReference>
<evidence type="ECO:0000259" key="1">
    <source>
        <dbReference type="PROSITE" id="PS50980"/>
    </source>
</evidence>
<dbReference type="GO" id="GO:0047154">
    <property type="term" value="F:methylmalonyl-CoA carboxytransferase activity"/>
    <property type="evidence" value="ECO:0007669"/>
    <property type="project" value="UniProtKB-EC"/>
</dbReference>
<dbReference type="InterPro" id="IPR029045">
    <property type="entry name" value="ClpP/crotonase-like_dom_sf"/>
</dbReference>
<sequence>MARLETAVLTASEIYARNHQAQSARVETLRARIAEATSGGRLDMVERHRKRGKLLVRERIDLLADPGTAFLELSSLAAYGQYGGEVPGAGIVTGIGIVHGLPCMIIANDATVKGGSFYHETVQKHIRAQEIAAETRLPCLYLVDCGGAYLPEQDRVFPDARHFGNSFYRQANMSASGLPQISAVFGGCTAGGAYIPALSDEVIMVRGNARIHLGGPSIVKVAINEVADGETLGGAEMHSRVSGVSDHLAEDEYHALALMRDIVAELGQSRPMPPDAAPAPPAHDPSELLGIISADRKQPYDMREVLLRMIDAGEFREFKPGWGETLVCGTGRIHGYRVGILANNGALMSDSSLKGAQFVSMCDQRNIPLLFLHNIAGFMVGTEAERGGIAKNSAKLVYAMSVAKVPRLSVLLGGSYGAGNYGMCGRGFAPNFLFAWPTAELATMSADIATNVMQELRRQKGGEPERMETDLAQIEAQVRAQYGEQSDPYYATSRLWDDGLIEPGQTRDVLGLCLAIVSSVPEKGRHTPVFRM</sequence>
<evidence type="ECO:0000259" key="2">
    <source>
        <dbReference type="PROSITE" id="PS50989"/>
    </source>
</evidence>
<proteinExistence type="predicted"/>
<dbReference type="FunFam" id="3.90.226.10:FF:000004">
    <property type="entry name" value="Methylcrotonoyl-CoA carboxylase beta chain"/>
    <property type="match status" value="1"/>
</dbReference>
<dbReference type="InterPro" id="IPR045190">
    <property type="entry name" value="MCCB/AccD1-like"/>
</dbReference>
<reference evidence="3 4" key="1">
    <citation type="submission" date="2015-12" db="EMBL/GenBank/DDBJ databases">
        <title>Genome sequence of the marine Rhodobacteraceae strain O3.65, Candidatus Tritonibacter horizontis.</title>
        <authorList>
            <person name="Poehlein A."/>
            <person name="Giebel H.A."/>
            <person name="Voget S."/>
            <person name="Brinkhoff T."/>
        </authorList>
    </citation>
    <scope>NUCLEOTIDE SEQUENCE [LARGE SCALE GENOMIC DNA]</scope>
    <source>
        <strain evidence="3 4">O3.65</strain>
    </source>
</reference>
<dbReference type="PANTHER" id="PTHR22855">
    <property type="entry name" value="ACETYL, PROPIONYL, PYRUVATE, AND GLUTACONYL CARBOXYLASE-RELATED"/>
    <property type="match status" value="1"/>
</dbReference>
<dbReference type="GO" id="GO:0006552">
    <property type="term" value="P:L-leucine catabolic process"/>
    <property type="evidence" value="ECO:0007669"/>
    <property type="project" value="TreeGrafter"/>
</dbReference>
<dbReference type="PANTHER" id="PTHR22855:SF13">
    <property type="entry name" value="METHYLCROTONOYL-COA CARBOXYLASE BETA CHAIN, MITOCHONDRIAL"/>
    <property type="match status" value="1"/>
</dbReference>
<dbReference type="PATRIC" id="fig|1768241.3.peg.2168"/>
<dbReference type="Gene3D" id="3.90.226.10">
    <property type="entry name" value="2-enoyl-CoA Hydratase, Chain A, domain 1"/>
    <property type="match status" value="2"/>
</dbReference>
<dbReference type="GO" id="GO:0004485">
    <property type="term" value="F:methylcrotonoyl-CoA carboxylase activity"/>
    <property type="evidence" value="ECO:0007669"/>
    <property type="project" value="TreeGrafter"/>
</dbReference>
<dbReference type="EMBL" id="LPUY01000060">
    <property type="protein sequence ID" value="KUP93157.1"/>
    <property type="molecule type" value="Genomic_DNA"/>
</dbReference>
<dbReference type="Proteomes" id="UP000068382">
    <property type="component" value="Unassembled WGS sequence"/>
</dbReference>
<dbReference type="Pfam" id="PF01039">
    <property type="entry name" value="Carboxyl_trans"/>
    <property type="match status" value="1"/>
</dbReference>
<keyword evidence="4" id="KW-1185">Reference proteome</keyword>
<name>A0A132BZ90_9RHOB</name>
<dbReference type="SUPFAM" id="SSF52096">
    <property type="entry name" value="ClpP/crotonase"/>
    <property type="match status" value="2"/>
</dbReference>
<feature type="domain" description="CoA carboxyltransferase C-terminal" evidence="2">
    <location>
        <begin position="284"/>
        <end position="522"/>
    </location>
</feature>
<dbReference type="PROSITE" id="PS50980">
    <property type="entry name" value="COA_CT_NTER"/>
    <property type="match status" value="1"/>
</dbReference>
<accession>A0A132BZ90</accession>
<keyword evidence="3" id="KW-0808">Transferase</keyword>
<feature type="domain" description="CoA carboxyltransferase N-terminal" evidence="1">
    <location>
        <begin position="22"/>
        <end position="278"/>
    </location>
</feature>
<organism evidence="3 4">
    <name type="scientific">Tritonibacter horizontis</name>
    <dbReference type="NCBI Taxonomy" id="1768241"/>
    <lineage>
        <taxon>Bacteria</taxon>
        <taxon>Pseudomonadati</taxon>
        <taxon>Pseudomonadota</taxon>
        <taxon>Alphaproteobacteria</taxon>
        <taxon>Rhodobacterales</taxon>
        <taxon>Paracoccaceae</taxon>
        <taxon>Tritonibacter</taxon>
    </lineage>
</organism>
<evidence type="ECO:0000313" key="4">
    <source>
        <dbReference type="Proteomes" id="UP000068382"/>
    </source>
</evidence>
<dbReference type="RefSeq" id="WP_068242820.1">
    <property type="nucleotide sequence ID" value="NZ_LPUY01000060.1"/>
</dbReference>
<dbReference type="InterPro" id="IPR011763">
    <property type="entry name" value="COA_CT_C"/>
</dbReference>
<dbReference type="InterPro" id="IPR011762">
    <property type="entry name" value="COA_CT_N"/>
</dbReference>
<dbReference type="PROSITE" id="PS50989">
    <property type="entry name" value="COA_CT_CTER"/>
    <property type="match status" value="1"/>
</dbReference>
<dbReference type="GO" id="GO:1905202">
    <property type="term" value="C:methylcrotonoyl-CoA carboxylase complex"/>
    <property type="evidence" value="ECO:0007669"/>
    <property type="project" value="TreeGrafter"/>
</dbReference>
<dbReference type="AlphaFoldDB" id="A0A132BZ90"/>
<evidence type="ECO:0000313" key="3">
    <source>
        <dbReference type="EMBL" id="KUP93157.1"/>
    </source>
</evidence>
<gene>
    <name evidence="3" type="ORF">TRIHO_20630</name>
</gene>
<dbReference type="FunFam" id="3.90.226.10:FF:000046">
    <property type="entry name" value="Geranyl-CoA carboxylase beta subunit"/>
    <property type="match status" value="1"/>
</dbReference>
<comment type="caution">
    <text evidence="3">The sequence shown here is derived from an EMBL/GenBank/DDBJ whole genome shotgun (WGS) entry which is preliminary data.</text>
</comment>
<protein>
    <submittedName>
        <fullName evidence="3">Methylmalonyl-CoA carboxyltransferase 12S subunit</fullName>
        <ecNumber evidence="3">2.1.3.1</ecNumber>
    </submittedName>
</protein>
<dbReference type="OrthoDB" id="9803706at2"/>
<dbReference type="EC" id="2.1.3.1" evidence="3"/>